<name>A0A3R6ZNH5_9STRA</name>
<proteinExistence type="predicted"/>
<comment type="caution">
    <text evidence="1">The sequence shown here is derived from an EMBL/GenBank/DDBJ whole genome shotgun (WGS) entry which is preliminary data.</text>
</comment>
<dbReference type="EMBL" id="QUSY01000629">
    <property type="protein sequence ID" value="RHY28188.1"/>
    <property type="molecule type" value="Genomic_DNA"/>
</dbReference>
<evidence type="ECO:0000313" key="1">
    <source>
        <dbReference type="EMBL" id="RHY28188.1"/>
    </source>
</evidence>
<protein>
    <submittedName>
        <fullName evidence="1">Uncharacterized protein</fullName>
    </submittedName>
</protein>
<reference evidence="1 2" key="1">
    <citation type="submission" date="2018-08" db="EMBL/GenBank/DDBJ databases">
        <title>Aphanomyces genome sequencing and annotation.</title>
        <authorList>
            <person name="Minardi D."/>
            <person name="Oidtmann B."/>
            <person name="Van Der Giezen M."/>
            <person name="Studholme D.J."/>
        </authorList>
    </citation>
    <scope>NUCLEOTIDE SEQUENCE [LARGE SCALE GENOMIC DNA]</scope>
    <source>
        <strain evidence="1 2">NJM0002</strain>
    </source>
</reference>
<sequence length="389" mass="43956">MVVSGQNCNASQSVALVCRRLVQRPKKLSTMGFVHSKLTDSLSAKTVSTLVFIKSNIGTFYSCPMDDDYASERIPILPVSTNVTQNSIVVSIQNWTYVPADIHVKDTVFARDSRGKRLPQHVFEGPNWAALKETIFLHCLPHVQFRATYTGDPRVWSVDSEKPTLSGFDSFASIKMGRYFFKPQNDTHAMRYITEHQADTFTVSIFKWGNHVSTATDLQTFQEQCIFPQAQDRAGAAAESAHNEMIRRLKEKWGMTYTSYEANWRIWATSILKLPVYQHDMHVANPPPEIMLHLFDPVSNGAQQRNQSLQRSMTVALDIVDSCLDGLSSLKRLVSDVVLRIAADESTLRTKRRVIEGFLQEITPIAVRPDLIDLLRSIPNADDEEHIEA</sequence>
<dbReference type="Proteomes" id="UP000285060">
    <property type="component" value="Unassembled WGS sequence"/>
</dbReference>
<evidence type="ECO:0000313" key="2">
    <source>
        <dbReference type="Proteomes" id="UP000285060"/>
    </source>
</evidence>
<gene>
    <name evidence="1" type="ORF">DYB32_006162</name>
</gene>
<organism evidence="1 2">
    <name type="scientific">Aphanomyces invadans</name>
    <dbReference type="NCBI Taxonomy" id="157072"/>
    <lineage>
        <taxon>Eukaryota</taxon>
        <taxon>Sar</taxon>
        <taxon>Stramenopiles</taxon>
        <taxon>Oomycota</taxon>
        <taxon>Saprolegniomycetes</taxon>
        <taxon>Saprolegniales</taxon>
        <taxon>Verrucalvaceae</taxon>
        <taxon>Aphanomyces</taxon>
    </lineage>
</organism>
<dbReference type="AlphaFoldDB" id="A0A3R6ZNH5"/>
<accession>A0A3R6ZNH5</accession>
<dbReference type="VEuPathDB" id="FungiDB:H310_00706"/>
<keyword evidence="2" id="KW-1185">Reference proteome</keyword>